<gene>
    <name evidence="1" type="ORF">CRE_23406</name>
</gene>
<organism evidence="2">
    <name type="scientific">Caenorhabditis remanei</name>
    <name type="common">Caenorhabditis vulgaris</name>
    <dbReference type="NCBI Taxonomy" id="31234"/>
    <lineage>
        <taxon>Eukaryota</taxon>
        <taxon>Metazoa</taxon>
        <taxon>Ecdysozoa</taxon>
        <taxon>Nematoda</taxon>
        <taxon>Chromadorea</taxon>
        <taxon>Rhabditida</taxon>
        <taxon>Rhabditina</taxon>
        <taxon>Rhabditomorpha</taxon>
        <taxon>Rhabditoidea</taxon>
        <taxon>Rhabditidae</taxon>
        <taxon>Peloderinae</taxon>
        <taxon>Caenorhabditis</taxon>
    </lineage>
</organism>
<dbReference type="AlphaFoldDB" id="E3MGM3"/>
<dbReference type="Proteomes" id="UP000008281">
    <property type="component" value="Unassembled WGS sequence"/>
</dbReference>
<keyword evidence="2" id="KW-1185">Reference proteome</keyword>
<dbReference type="EMBL" id="DS268444">
    <property type="protein sequence ID" value="EFP01726.1"/>
    <property type="molecule type" value="Genomic_DNA"/>
</dbReference>
<proteinExistence type="predicted"/>
<name>E3MGM3_CAERE</name>
<dbReference type="HOGENOM" id="CLU_3191830_0_0_1"/>
<evidence type="ECO:0000313" key="2">
    <source>
        <dbReference type="Proteomes" id="UP000008281"/>
    </source>
</evidence>
<sequence>MTKVFLHASIYTVEFPLLYNWRKPAVVQPCPLHADPFNTHPLDNDK</sequence>
<evidence type="ECO:0000313" key="1">
    <source>
        <dbReference type="EMBL" id="EFP01726.1"/>
    </source>
</evidence>
<protein>
    <submittedName>
        <fullName evidence="1">Uncharacterized protein</fullName>
    </submittedName>
</protein>
<reference evidence="1" key="1">
    <citation type="submission" date="2007-07" db="EMBL/GenBank/DDBJ databases">
        <title>PCAP assembly of the Caenorhabditis remanei genome.</title>
        <authorList>
            <consortium name="The Caenorhabditis remanei Sequencing Consortium"/>
            <person name="Wilson R.K."/>
        </authorList>
    </citation>
    <scope>NUCLEOTIDE SEQUENCE [LARGE SCALE GENOMIC DNA]</scope>
    <source>
        <strain evidence="1">PB4641</strain>
    </source>
</reference>
<accession>E3MGM3</accession>
<dbReference type="InParanoid" id="E3MGM3"/>